<dbReference type="EMBL" id="JAEHOE010000099">
    <property type="protein sequence ID" value="KAG2487247.1"/>
    <property type="molecule type" value="Genomic_DNA"/>
</dbReference>
<protein>
    <submittedName>
        <fullName evidence="1">Uncharacterized protein</fullName>
    </submittedName>
</protein>
<dbReference type="SUPFAM" id="SSF50405">
    <property type="entry name" value="Actin-crosslinking proteins"/>
    <property type="match status" value="1"/>
</dbReference>
<comment type="caution">
    <text evidence="1">The sequence shown here is derived from an EMBL/GenBank/DDBJ whole genome shotgun (WGS) entry which is preliminary data.</text>
</comment>
<accession>A0A835XLX1</accession>
<evidence type="ECO:0000313" key="2">
    <source>
        <dbReference type="Proteomes" id="UP000612055"/>
    </source>
</evidence>
<dbReference type="OrthoDB" id="5787463at2759"/>
<dbReference type="PANTHER" id="PTHR33351:SF1">
    <property type="entry name" value="IG-LIKE DOMAIN-CONTAINING PROTEIN-RELATED"/>
    <property type="match status" value="1"/>
</dbReference>
<keyword evidence="2" id="KW-1185">Reference proteome</keyword>
<dbReference type="Proteomes" id="UP000612055">
    <property type="component" value="Unassembled WGS sequence"/>
</dbReference>
<dbReference type="InterPro" id="IPR008999">
    <property type="entry name" value="Actin-crosslinking"/>
</dbReference>
<name>A0A835XLX1_9CHLO</name>
<dbReference type="AlphaFoldDB" id="A0A835XLX1"/>
<dbReference type="PANTHER" id="PTHR33351">
    <property type="entry name" value="HISACTOPHILIN-1-RELATED"/>
    <property type="match status" value="1"/>
</dbReference>
<dbReference type="Gene3D" id="2.80.10.50">
    <property type="match status" value="1"/>
</dbReference>
<evidence type="ECO:0000313" key="1">
    <source>
        <dbReference type="EMBL" id="KAG2487247.1"/>
    </source>
</evidence>
<dbReference type="GO" id="GO:0051015">
    <property type="term" value="F:actin filament binding"/>
    <property type="evidence" value="ECO:0007669"/>
    <property type="project" value="TreeGrafter"/>
</dbReference>
<dbReference type="CDD" id="cd00257">
    <property type="entry name" value="beta-trefoil_FSCN-like"/>
    <property type="match status" value="1"/>
</dbReference>
<dbReference type="GO" id="GO:0015629">
    <property type="term" value="C:actin cytoskeleton"/>
    <property type="evidence" value="ECO:0007669"/>
    <property type="project" value="TreeGrafter"/>
</dbReference>
<proteinExistence type="predicted"/>
<gene>
    <name evidence="1" type="ORF">HYH03_014089</name>
</gene>
<dbReference type="GO" id="GO:0030041">
    <property type="term" value="P:actin filament polymerization"/>
    <property type="evidence" value="ECO:0007669"/>
    <property type="project" value="TreeGrafter"/>
</dbReference>
<sequence length="293" mass="32846">MAVITSPGRDPGAARNLAKVGDATGDLDLVNDTRIPYAVRLLRNNQTTGLVAAAVGFAAKQMGLPGAGSVESVLQHVFSLLPQLADCDHVLYPGDTFRWRGHLCLPWYDVHCVHLRSDNTPDTLVAEQLVIKGLSVTQSHVSTYKISDYQNVPLSITRRHVPAQRKQERDWEPFARLRTWHGTYLAKGSCDTVTQTRNRSMALEVTSKANSDGTLSFKTRDGKYLSAWPDAPHLRLMPHNQDWEHWDLQAVLCDGMWYSLKSRHFGRYLCSGNDGCTFALQPKADTWERFALE</sequence>
<organism evidence="1 2">
    <name type="scientific">Edaphochlamys debaryana</name>
    <dbReference type="NCBI Taxonomy" id="47281"/>
    <lineage>
        <taxon>Eukaryota</taxon>
        <taxon>Viridiplantae</taxon>
        <taxon>Chlorophyta</taxon>
        <taxon>core chlorophytes</taxon>
        <taxon>Chlorophyceae</taxon>
        <taxon>CS clade</taxon>
        <taxon>Chlamydomonadales</taxon>
        <taxon>Chlamydomonadales incertae sedis</taxon>
        <taxon>Edaphochlamys</taxon>
    </lineage>
</organism>
<dbReference type="InterPro" id="IPR052883">
    <property type="entry name" value="Hisactophilin"/>
</dbReference>
<reference evidence="1" key="1">
    <citation type="journal article" date="2020" name="bioRxiv">
        <title>Comparative genomics of Chlamydomonas.</title>
        <authorList>
            <person name="Craig R.J."/>
            <person name="Hasan A.R."/>
            <person name="Ness R.W."/>
            <person name="Keightley P.D."/>
        </authorList>
    </citation>
    <scope>NUCLEOTIDE SEQUENCE</scope>
    <source>
        <strain evidence="1">CCAP 11/70</strain>
    </source>
</reference>